<dbReference type="EMBL" id="JAJVCN010000004">
    <property type="protein sequence ID" value="MCE7010315.1"/>
    <property type="molecule type" value="Genomic_DNA"/>
</dbReference>
<name>A0ABS8ZTK3_9PSEU</name>
<gene>
    <name evidence="1" type="ORF">LWC34_47060</name>
</gene>
<evidence type="ECO:0000313" key="1">
    <source>
        <dbReference type="EMBL" id="MCE7010315.1"/>
    </source>
</evidence>
<accession>A0ABS8ZTK3</accession>
<evidence type="ECO:0000313" key="2">
    <source>
        <dbReference type="Proteomes" id="UP001521150"/>
    </source>
</evidence>
<dbReference type="RefSeq" id="WP_233731922.1">
    <property type="nucleotide sequence ID" value="NZ_JAJVCN010000004.1"/>
</dbReference>
<proteinExistence type="predicted"/>
<protein>
    <recommendedName>
        <fullName evidence="3">Alpha/beta hydrolase</fullName>
    </recommendedName>
</protein>
<organism evidence="1 2">
    <name type="scientific">Kibdelosporangium philippinense</name>
    <dbReference type="NCBI Taxonomy" id="211113"/>
    <lineage>
        <taxon>Bacteria</taxon>
        <taxon>Bacillati</taxon>
        <taxon>Actinomycetota</taxon>
        <taxon>Actinomycetes</taxon>
        <taxon>Pseudonocardiales</taxon>
        <taxon>Pseudonocardiaceae</taxon>
        <taxon>Kibdelosporangium</taxon>
    </lineage>
</organism>
<keyword evidence="2" id="KW-1185">Reference proteome</keyword>
<reference evidence="1 2" key="1">
    <citation type="submission" date="2021-12" db="EMBL/GenBank/DDBJ databases">
        <title>Genome sequence of Kibdelosporangium philippinense ATCC 49844.</title>
        <authorList>
            <person name="Fedorov E.A."/>
            <person name="Omeragic M."/>
            <person name="Shalygina K.F."/>
            <person name="Maclea K.S."/>
        </authorList>
    </citation>
    <scope>NUCLEOTIDE SEQUENCE [LARGE SCALE GENOMIC DNA]</scope>
    <source>
        <strain evidence="1 2">ATCC 49844</strain>
    </source>
</reference>
<dbReference type="Proteomes" id="UP001521150">
    <property type="component" value="Unassembled WGS sequence"/>
</dbReference>
<evidence type="ECO:0008006" key="3">
    <source>
        <dbReference type="Google" id="ProtNLM"/>
    </source>
</evidence>
<sequence>MTVFATVPAANAAPPSPRVPQLQWTDCGDGFQCASAEVPFDYRRPNGRTINLGMTRKLAPDPTRRIGSLFFSPGGPGAGLD</sequence>
<comment type="caution">
    <text evidence="1">The sequence shown here is derived from an EMBL/GenBank/DDBJ whole genome shotgun (WGS) entry which is preliminary data.</text>
</comment>